<dbReference type="AlphaFoldDB" id="A0A5K3G0C6"/>
<accession>A0A5K3G0C6</accession>
<organism evidence="1">
    <name type="scientific">Mesocestoides corti</name>
    <name type="common">Flatworm</name>
    <dbReference type="NCBI Taxonomy" id="53468"/>
    <lineage>
        <taxon>Eukaryota</taxon>
        <taxon>Metazoa</taxon>
        <taxon>Spiralia</taxon>
        <taxon>Lophotrochozoa</taxon>
        <taxon>Platyhelminthes</taxon>
        <taxon>Cestoda</taxon>
        <taxon>Eucestoda</taxon>
        <taxon>Cyclophyllidea</taxon>
        <taxon>Mesocestoididae</taxon>
        <taxon>Mesocestoides</taxon>
    </lineage>
</organism>
<reference evidence="1" key="1">
    <citation type="submission" date="2019-11" db="UniProtKB">
        <authorList>
            <consortium name="WormBaseParasite"/>
        </authorList>
    </citation>
    <scope>IDENTIFICATION</scope>
</reference>
<sequence>MTINSYHTLATTNHPASSLVSRFTRHLRIPTGLTFQRSPGKFSFLLSRLVSQHSTWSISVNHPTRFSFMRRCTQQQQQHKLQRYHQQNDSSPALAQLHEISSGFCQCCKRHAFLSYCS</sequence>
<proteinExistence type="predicted"/>
<name>A0A5K3G0C6_MESCO</name>
<protein>
    <submittedName>
        <fullName evidence="1">Ovule protein</fullName>
    </submittedName>
</protein>
<evidence type="ECO:0000313" key="1">
    <source>
        <dbReference type="WBParaSite" id="MCU_014053-RA"/>
    </source>
</evidence>
<dbReference type="WBParaSite" id="MCU_014053-RA">
    <property type="protein sequence ID" value="MCU_014053-RA"/>
    <property type="gene ID" value="MCU_014053"/>
</dbReference>